<keyword evidence="2" id="KW-1185">Reference proteome</keyword>
<evidence type="ECO:0000313" key="2">
    <source>
        <dbReference type="Proteomes" id="UP001638806"/>
    </source>
</evidence>
<dbReference type="EMBL" id="JBGNUJ010000002">
    <property type="protein sequence ID" value="KAL3963622.1"/>
    <property type="molecule type" value="Genomic_DNA"/>
</dbReference>
<sequence>MKTPSLVFSAIAVASFATATKPTTTRTSKCDPRACVPTVTVNQHLKPSDGCTVQCSTEWCIEDRETRHLTLWLHDCQERRNQNPYVLPNGAVLVLHDRVPVHDDCGVPNIFIDAEVR</sequence>
<reference evidence="1" key="1">
    <citation type="submission" date="2024-12" db="EMBL/GenBank/DDBJ databases">
        <title>Comparative genomics and development of molecular markers within Purpureocillium lilacinum and among Purpureocillium species.</title>
        <authorList>
            <person name="Yeh Z.-Y."/>
            <person name="Ni N.-T."/>
            <person name="Lo P.-H."/>
            <person name="Mushyakhwo K."/>
            <person name="Lin C.-F."/>
            <person name="Nai Y.-S."/>
        </authorList>
    </citation>
    <scope>NUCLEOTIDE SEQUENCE</scope>
    <source>
        <strain evidence="1">NCHU-NPUST-175</strain>
    </source>
</reference>
<gene>
    <name evidence="1" type="ORF">ACCO45_000626</name>
</gene>
<organism evidence="1 2">
    <name type="scientific">Purpureocillium lilacinum</name>
    <name type="common">Paecilomyces lilacinus</name>
    <dbReference type="NCBI Taxonomy" id="33203"/>
    <lineage>
        <taxon>Eukaryota</taxon>
        <taxon>Fungi</taxon>
        <taxon>Dikarya</taxon>
        <taxon>Ascomycota</taxon>
        <taxon>Pezizomycotina</taxon>
        <taxon>Sordariomycetes</taxon>
        <taxon>Hypocreomycetidae</taxon>
        <taxon>Hypocreales</taxon>
        <taxon>Ophiocordycipitaceae</taxon>
        <taxon>Purpureocillium</taxon>
    </lineage>
</organism>
<accession>A0ACC4E4R2</accession>
<comment type="caution">
    <text evidence="1">The sequence shown here is derived from an EMBL/GenBank/DDBJ whole genome shotgun (WGS) entry which is preliminary data.</text>
</comment>
<protein>
    <submittedName>
        <fullName evidence="1">Uncharacterized protein</fullName>
    </submittedName>
</protein>
<dbReference type="Proteomes" id="UP001638806">
    <property type="component" value="Unassembled WGS sequence"/>
</dbReference>
<name>A0ACC4E4R2_PURLI</name>
<proteinExistence type="predicted"/>
<evidence type="ECO:0000313" key="1">
    <source>
        <dbReference type="EMBL" id="KAL3963622.1"/>
    </source>
</evidence>